<keyword evidence="3" id="KW-1185">Reference proteome</keyword>
<organism evidence="2 3">
    <name type="scientific">Sphingomonas metalli</name>
    <dbReference type="NCBI Taxonomy" id="1779358"/>
    <lineage>
        <taxon>Bacteria</taxon>
        <taxon>Pseudomonadati</taxon>
        <taxon>Pseudomonadota</taxon>
        <taxon>Alphaproteobacteria</taxon>
        <taxon>Sphingomonadales</taxon>
        <taxon>Sphingomonadaceae</taxon>
        <taxon>Sphingomonas</taxon>
    </lineage>
</organism>
<reference evidence="2" key="1">
    <citation type="journal article" date="2014" name="Int. J. Syst. Evol. Microbiol.">
        <title>Complete genome sequence of Corynebacterium casei LMG S-19264T (=DSM 44701T), isolated from a smear-ripened cheese.</title>
        <authorList>
            <consortium name="US DOE Joint Genome Institute (JGI-PGF)"/>
            <person name="Walter F."/>
            <person name="Albersmeier A."/>
            <person name="Kalinowski J."/>
            <person name="Ruckert C."/>
        </authorList>
    </citation>
    <scope>NUCLEOTIDE SEQUENCE</scope>
    <source>
        <strain evidence="2">CGMCC 1.15330</strain>
    </source>
</reference>
<proteinExistence type="predicted"/>
<evidence type="ECO:0000259" key="1">
    <source>
        <dbReference type="PROSITE" id="PS51184"/>
    </source>
</evidence>
<dbReference type="PROSITE" id="PS51184">
    <property type="entry name" value="JMJC"/>
    <property type="match status" value="1"/>
</dbReference>
<dbReference type="InterPro" id="IPR003347">
    <property type="entry name" value="JmjC_dom"/>
</dbReference>
<dbReference type="SMART" id="SM00558">
    <property type="entry name" value="JmjC"/>
    <property type="match status" value="1"/>
</dbReference>
<dbReference type="PANTHER" id="PTHR12461:SF105">
    <property type="entry name" value="HYPOXIA-INDUCIBLE FACTOR 1-ALPHA INHIBITOR"/>
    <property type="match status" value="1"/>
</dbReference>
<comment type="caution">
    <text evidence="2">The sequence shown here is derived from an EMBL/GenBank/DDBJ whole genome shotgun (WGS) entry which is preliminary data.</text>
</comment>
<dbReference type="SUPFAM" id="SSF51197">
    <property type="entry name" value="Clavaminate synthase-like"/>
    <property type="match status" value="1"/>
</dbReference>
<dbReference type="InterPro" id="IPR014710">
    <property type="entry name" value="RmlC-like_jellyroll"/>
</dbReference>
<evidence type="ECO:0000313" key="3">
    <source>
        <dbReference type="Proteomes" id="UP000623067"/>
    </source>
</evidence>
<name>A0A916T3N7_9SPHN</name>
<dbReference type="Gene3D" id="2.60.120.10">
    <property type="entry name" value="Jelly Rolls"/>
    <property type="match status" value="1"/>
</dbReference>
<dbReference type="Proteomes" id="UP000623067">
    <property type="component" value="Unassembled WGS sequence"/>
</dbReference>
<dbReference type="Pfam" id="PF13621">
    <property type="entry name" value="Cupin_8"/>
    <property type="match status" value="1"/>
</dbReference>
<gene>
    <name evidence="2" type="ORF">GCM10011380_16190</name>
</gene>
<dbReference type="RefSeq" id="WP_188658231.1">
    <property type="nucleotide sequence ID" value="NZ_BMIH01000002.1"/>
</dbReference>
<sequence length="338" mass="36681">MTLRPAEADRSALASAEQFRREIAEPCRPVILRGAIADWPMAQAAAQGHDALIAYLTGFAAQTEIGAFVGAPAIAGRYHYSDDLSGFNFTRETMPLAAALDRIGRTAGQPGAPSIYAGSLPTNAFLPGLAAANPLAAVPAGVAPRLWIGHGSTVACHYDTLDNIACVVAGQRRFTLYPPEAIGDLYVGPIDHTMAGQPVSLAADSAPGDPRYPRFERWREQAIVADLGPGDALYLPKLWWHRVEATAPLNLLINYWWDAFPTGPDQPFATLLLAMAAIAERPLPERRAWQAWFDHYAFRPDRHPLDHLPPERHGILAAIPGNLATLRAHAMRMLRGGR</sequence>
<dbReference type="PANTHER" id="PTHR12461">
    <property type="entry name" value="HYPOXIA-INDUCIBLE FACTOR 1 ALPHA INHIBITOR-RELATED"/>
    <property type="match status" value="1"/>
</dbReference>
<reference evidence="2" key="2">
    <citation type="submission" date="2020-09" db="EMBL/GenBank/DDBJ databases">
        <authorList>
            <person name="Sun Q."/>
            <person name="Zhou Y."/>
        </authorList>
    </citation>
    <scope>NUCLEOTIDE SEQUENCE</scope>
    <source>
        <strain evidence="2">CGMCC 1.15330</strain>
    </source>
</reference>
<dbReference type="InterPro" id="IPR041667">
    <property type="entry name" value="Cupin_8"/>
</dbReference>
<evidence type="ECO:0000313" key="2">
    <source>
        <dbReference type="EMBL" id="GGB27317.1"/>
    </source>
</evidence>
<accession>A0A916T3N7</accession>
<dbReference type="EMBL" id="BMIH01000002">
    <property type="protein sequence ID" value="GGB27317.1"/>
    <property type="molecule type" value="Genomic_DNA"/>
</dbReference>
<protein>
    <submittedName>
        <fullName evidence="2">Cupin</fullName>
    </submittedName>
</protein>
<dbReference type="AlphaFoldDB" id="A0A916T3N7"/>
<feature type="domain" description="JmjC" evidence="1">
    <location>
        <begin position="109"/>
        <end position="272"/>
    </location>
</feature>